<evidence type="ECO:0000313" key="2">
    <source>
        <dbReference type="EMBL" id="AQP48740.1"/>
    </source>
</evidence>
<dbReference type="OrthoDB" id="134501at2"/>
<keyword evidence="1" id="KW-0732">Signal</keyword>
<evidence type="ECO:0000313" key="3">
    <source>
        <dbReference type="Proteomes" id="UP000188145"/>
    </source>
</evidence>
<dbReference type="Proteomes" id="UP000188145">
    <property type="component" value="Chromosome"/>
</dbReference>
<proteinExistence type="predicted"/>
<organism evidence="2 3">
    <name type="scientific">Tessaracoccus aquimaris</name>
    <dbReference type="NCBI Taxonomy" id="1332264"/>
    <lineage>
        <taxon>Bacteria</taxon>
        <taxon>Bacillati</taxon>
        <taxon>Actinomycetota</taxon>
        <taxon>Actinomycetes</taxon>
        <taxon>Propionibacteriales</taxon>
        <taxon>Propionibacteriaceae</taxon>
        <taxon>Tessaracoccus</taxon>
    </lineage>
</organism>
<evidence type="ECO:0000256" key="1">
    <source>
        <dbReference type="SAM" id="SignalP"/>
    </source>
</evidence>
<dbReference type="EMBL" id="CP019606">
    <property type="protein sequence ID" value="AQP48740.1"/>
    <property type="molecule type" value="Genomic_DNA"/>
</dbReference>
<evidence type="ECO:0008006" key="4">
    <source>
        <dbReference type="Google" id="ProtNLM"/>
    </source>
</evidence>
<reference evidence="3" key="1">
    <citation type="submission" date="2017-02" db="EMBL/GenBank/DDBJ databases">
        <title>Tessaracoccus aquaemaris sp. nov., isolated from the intestine of a Korean rockfish, Sebastes schlegelii, in a marine aquaculture pond.</title>
        <authorList>
            <person name="Tak E.J."/>
            <person name="Bae J.-W."/>
        </authorList>
    </citation>
    <scope>NUCLEOTIDE SEQUENCE [LARGE SCALE GENOMIC DNA]</scope>
    <source>
        <strain evidence="3">NSG39</strain>
    </source>
</reference>
<dbReference type="Gene3D" id="2.130.10.10">
    <property type="entry name" value="YVTN repeat-like/Quinoprotein amine dehydrogenase"/>
    <property type="match status" value="1"/>
</dbReference>
<dbReference type="SUPFAM" id="SSF50969">
    <property type="entry name" value="YVTN repeat-like/Quinoprotein amine dehydrogenase"/>
    <property type="match status" value="1"/>
</dbReference>
<feature type="signal peptide" evidence="1">
    <location>
        <begin position="1"/>
        <end position="22"/>
    </location>
</feature>
<accession>A0A1Q2CRV1</accession>
<name>A0A1Q2CRV1_9ACTN</name>
<sequence length="345" mass="34973">MIPRRLVLVATGALGLGGCALTAPDKPSGPPSTAGQGCLAGLPTGRTVAPDVPEGQVRVAGSLAVSPDDRFAASLSPFGGRAALTVWDTSDGRIVQRIEGAWGANLSFAGQETLVFSSGGAVGIVGVDGTNPRHLVTGHSAATVAGMPDVSIAGLAARDGVVVSIGADQTARWMRLDSCTVEDPIALEGTPTSVALVGADTALVSGWPGGVVEVQRSGQSRRVLDDDAYLVVSGIGDAFRAAVLKKSGNRIVVLTSSGENVREIRTSRRATSVALDAESRLAYVDLDHPGFFISAPGADEGVLVESAEGTGAVAFTGGSVLSCSLTTGIERWSLDGVALGRFETP</sequence>
<keyword evidence="3" id="KW-1185">Reference proteome</keyword>
<dbReference type="InterPro" id="IPR011044">
    <property type="entry name" value="Quino_amine_DH_bsu"/>
</dbReference>
<dbReference type="InterPro" id="IPR015943">
    <property type="entry name" value="WD40/YVTN_repeat-like_dom_sf"/>
</dbReference>
<feature type="chain" id="PRO_5010361675" description="Lipoprotein LpqB beta-propeller domain-containing protein" evidence="1">
    <location>
        <begin position="23"/>
        <end position="345"/>
    </location>
</feature>
<dbReference type="RefSeq" id="WP_077687087.1">
    <property type="nucleotide sequence ID" value="NZ_CP019606.1"/>
</dbReference>
<protein>
    <recommendedName>
        <fullName evidence="4">Lipoprotein LpqB beta-propeller domain-containing protein</fullName>
    </recommendedName>
</protein>
<dbReference type="KEGG" id="tes:BW730_15745"/>
<dbReference type="AlphaFoldDB" id="A0A1Q2CRV1"/>
<gene>
    <name evidence="2" type="ORF">BW730_15745</name>
</gene>
<dbReference type="PROSITE" id="PS51257">
    <property type="entry name" value="PROKAR_LIPOPROTEIN"/>
    <property type="match status" value="1"/>
</dbReference>